<evidence type="ECO:0000313" key="3">
    <source>
        <dbReference type="Proteomes" id="UP000245133"/>
    </source>
</evidence>
<dbReference type="Proteomes" id="UP000245133">
    <property type="component" value="Unassembled WGS sequence"/>
</dbReference>
<feature type="compositionally biased region" description="Basic and acidic residues" evidence="1">
    <location>
        <begin position="21"/>
        <end position="36"/>
    </location>
</feature>
<evidence type="ECO:0000256" key="1">
    <source>
        <dbReference type="SAM" id="MobiDB-lite"/>
    </source>
</evidence>
<proteinExistence type="predicted"/>
<feature type="region of interest" description="Disordered" evidence="1">
    <location>
        <begin position="1"/>
        <end position="36"/>
    </location>
</feature>
<dbReference type="OrthoDB" id="330807at2"/>
<gene>
    <name evidence="2" type="ORF">LPTSP4_36240</name>
</gene>
<accession>A0A2P2E5E3</accession>
<organism evidence="2 3">
    <name type="scientific">Leptospira ryugenii</name>
    <dbReference type="NCBI Taxonomy" id="1917863"/>
    <lineage>
        <taxon>Bacteria</taxon>
        <taxon>Pseudomonadati</taxon>
        <taxon>Spirochaetota</taxon>
        <taxon>Spirochaetia</taxon>
        <taxon>Leptospirales</taxon>
        <taxon>Leptospiraceae</taxon>
        <taxon>Leptospira</taxon>
    </lineage>
</organism>
<evidence type="ECO:0000313" key="2">
    <source>
        <dbReference type="EMBL" id="GBF52086.1"/>
    </source>
</evidence>
<name>A0A2P2E5E3_9LEPT</name>
<dbReference type="EMBL" id="BFBB01000010">
    <property type="protein sequence ID" value="GBF52086.1"/>
    <property type="molecule type" value="Genomic_DNA"/>
</dbReference>
<comment type="caution">
    <text evidence="2">The sequence shown here is derived from an EMBL/GenBank/DDBJ whole genome shotgun (WGS) entry which is preliminary data.</text>
</comment>
<dbReference type="RefSeq" id="WP_135355105.1">
    <property type="nucleotide sequence ID" value="NZ_BFBB01000010.1"/>
</dbReference>
<sequence length="188" mass="21398">MDRENLTNSTNSTENKFQSHGTEESTRASRGRKSLEAGSDRKAVIADREFPEVTALQETGLLLFRAGIFKTHIGPKLGRSRDWFGWNYKHNEKFREYVGKIEIELLTEIRENSIPVSIGMFRILESIAIGEYDRDQKIQAGKLALAYLEKTGRLPKSDDKEEEDRKIEQAVQSLSTALAEKFGNEFAL</sequence>
<protein>
    <submittedName>
        <fullName evidence="2">Uncharacterized protein</fullName>
    </submittedName>
</protein>
<keyword evidence="3" id="KW-1185">Reference proteome</keyword>
<feature type="compositionally biased region" description="Low complexity" evidence="1">
    <location>
        <begin position="1"/>
        <end position="15"/>
    </location>
</feature>
<reference evidence="2 3" key="1">
    <citation type="submission" date="2018-02" db="EMBL/GenBank/DDBJ databases">
        <title>Novel Leptospira species isolated from soil and water in Japan.</title>
        <authorList>
            <person name="Nakao R."/>
            <person name="Masuzawa T."/>
        </authorList>
    </citation>
    <scope>NUCLEOTIDE SEQUENCE [LARGE SCALE GENOMIC DNA]</scope>
    <source>
        <strain evidence="2 3">YH101</strain>
    </source>
</reference>
<dbReference type="AlphaFoldDB" id="A0A2P2E5E3"/>